<comment type="subcellular location">
    <subcellularLocation>
        <location evidence="1 10">Cell membrane</location>
        <topology evidence="1 10">Multi-pass membrane protein</topology>
    </subcellularLocation>
</comment>
<evidence type="ECO:0000256" key="4">
    <source>
        <dbReference type="ARBA" id="ARBA00022692"/>
    </source>
</evidence>
<keyword evidence="12" id="KW-1185">Reference proteome</keyword>
<dbReference type="Proteomes" id="UP001307889">
    <property type="component" value="Chromosome 2"/>
</dbReference>
<feature type="transmembrane region" description="Helical" evidence="10">
    <location>
        <begin position="40"/>
        <end position="59"/>
    </location>
</feature>
<keyword evidence="3 10" id="KW-0716">Sensory transduction</keyword>
<comment type="caution">
    <text evidence="10">Lacks conserved residue(s) required for the propagation of feature annotation.</text>
</comment>
<dbReference type="InterPro" id="IPR004117">
    <property type="entry name" value="7tm6_olfct_rcpt"/>
</dbReference>
<dbReference type="Pfam" id="PF02949">
    <property type="entry name" value="7tm_6"/>
    <property type="match status" value="1"/>
</dbReference>
<evidence type="ECO:0000313" key="12">
    <source>
        <dbReference type="Proteomes" id="UP001307889"/>
    </source>
</evidence>
<evidence type="ECO:0000256" key="6">
    <source>
        <dbReference type="ARBA" id="ARBA00022989"/>
    </source>
</evidence>
<dbReference type="EMBL" id="AP028910">
    <property type="protein sequence ID" value="BES90222.1"/>
    <property type="molecule type" value="Genomic_DNA"/>
</dbReference>
<feature type="transmembrane region" description="Helical" evidence="10">
    <location>
        <begin position="132"/>
        <end position="157"/>
    </location>
</feature>
<evidence type="ECO:0000256" key="3">
    <source>
        <dbReference type="ARBA" id="ARBA00022606"/>
    </source>
</evidence>
<organism evidence="11 12">
    <name type="scientific">Nesidiocoris tenuis</name>
    <dbReference type="NCBI Taxonomy" id="355587"/>
    <lineage>
        <taxon>Eukaryota</taxon>
        <taxon>Metazoa</taxon>
        <taxon>Ecdysozoa</taxon>
        <taxon>Arthropoda</taxon>
        <taxon>Hexapoda</taxon>
        <taxon>Insecta</taxon>
        <taxon>Pterygota</taxon>
        <taxon>Neoptera</taxon>
        <taxon>Paraneoptera</taxon>
        <taxon>Hemiptera</taxon>
        <taxon>Heteroptera</taxon>
        <taxon>Panheteroptera</taxon>
        <taxon>Cimicomorpha</taxon>
        <taxon>Miridae</taxon>
        <taxon>Dicyphina</taxon>
        <taxon>Nesidiocoris</taxon>
    </lineage>
</organism>
<feature type="transmembrane region" description="Helical" evidence="10">
    <location>
        <begin position="192"/>
        <end position="218"/>
    </location>
</feature>
<keyword evidence="6 10" id="KW-1133">Transmembrane helix</keyword>
<proteinExistence type="inferred from homology"/>
<evidence type="ECO:0000256" key="9">
    <source>
        <dbReference type="ARBA" id="ARBA00023224"/>
    </source>
</evidence>
<name>A0ABN7AD41_9HEMI</name>
<keyword evidence="9 10" id="KW-0807">Transducer</keyword>
<evidence type="ECO:0000256" key="1">
    <source>
        <dbReference type="ARBA" id="ARBA00004651"/>
    </source>
</evidence>
<keyword evidence="8 10" id="KW-0675">Receptor</keyword>
<feature type="transmembrane region" description="Helical" evidence="10">
    <location>
        <begin position="292"/>
        <end position="315"/>
    </location>
</feature>
<accession>A0ABN7AD41</accession>
<comment type="similarity">
    <text evidence="10">Belongs to the insect chemoreceptor superfamily. Heteromeric odorant receptor channel (TC 1.A.69) family.</text>
</comment>
<sequence>MEIDESIANYIRFMKFRMSWYGDYDWMGNNAFGWLLRSYLRVRGALMGVAWVIICISLYQVESYGLFDGTFVYAPLTLLLTALSISASSAGSKQHSLTWSLNECFLTHTDQWMLDIRDSIIKPLWKWIMFYINYNITIVFTYSVVPVVLDIVLHYGFDMYPEHVILPMPFSQLIKDKCSWDANYYAVTVLNLWLLSELVCILQGFLVNYGSLAVFYLTELRIFNGKIKLLELSGPQNEIDNQLQHIISCHNVLIKLNLDLKAAFGLPCAFQALFTSMTMTLVLFTMMINRNVLLLVGYGSGLVFYFLSALVYCFIGQLLETQSEEIEWALYDLPWYKFRPAVRRDLLMLMRQARSPLIIDYRGKSKMNLDTFMQIIRSAYSYFTLLQSMIE</sequence>
<gene>
    <name evidence="11" type="ORF">NTJ_03030</name>
</gene>
<evidence type="ECO:0000256" key="8">
    <source>
        <dbReference type="ARBA" id="ARBA00023170"/>
    </source>
</evidence>
<feature type="transmembrane region" description="Helical" evidence="10">
    <location>
        <begin position="263"/>
        <end position="286"/>
    </location>
</feature>
<keyword evidence="7 10" id="KW-0472">Membrane</keyword>
<keyword evidence="2" id="KW-1003">Cell membrane</keyword>
<keyword evidence="5 10" id="KW-0552">Olfaction</keyword>
<evidence type="ECO:0000256" key="2">
    <source>
        <dbReference type="ARBA" id="ARBA00022475"/>
    </source>
</evidence>
<reference evidence="11 12" key="1">
    <citation type="submission" date="2023-09" db="EMBL/GenBank/DDBJ databases">
        <title>Nesidiocoris tenuis whole genome shotgun sequence.</title>
        <authorList>
            <person name="Shibata T."/>
            <person name="Shimoda M."/>
            <person name="Kobayashi T."/>
            <person name="Uehara T."/>
        </authorList>
    </citation>
    <scope>NUCLEOTIDE SEQUENCE [LARGE SCALE GENOMIC DNA]</scope>
    <source>
        <strain evidence="11 12">Japan</strain>
    </source>
</reference>
<protein>
    <recommendedName>
        <fullName evidence="10">Odorant receptor</fullName>
    </recommendedName>
</protein>
<keyword evidence="4 10" id="KW-0812">Transmembrane</keyword>
<evidence type="ECO:0000313" key="11">
    <source>
        <dbReference type="EMBL" id="BES90222.1"/>
    </source>
</evidence>
<dbReference type="PANTHER" id="PTHR21137:SF35">
    <property type="entry name" value="ODORANT RECEPTOR 19A-RELATED"/>
    <property type="match status" value="1"/>
</dbReference>
<evidence type="ECO:0000256" key="10">
    <source>
        <dbReference type="RuleBase" id="RU351113"/>
    </source>
</evidence>
<dbReference type="PANTHER" id="PTHR21137">
    <property type="entry name" value="ODORANT RECEPTOR"/>
    <property type="match status" value="1"/>
</dbReference>
<evidence type="ECO:0000256" key="5">
    <source>
        <dbReference type="ARBA" id="ARBA00022725"/>
    </source>
</evidence>
<evidence type="ECO:0000256" key="7">
    <source>
        <dbReference type="ARBA" id="ARBA00023136"/>
    </source>
</evidence>